<dbReference type="EMBL" id="CAXLJM020000007">
    <property type="protein sequence ID" value="CAL8072937.1"/>
    <property type="molecule type" value="Genomic_DNA"/>
</dbReference>
<evidence type="ECO:0000313" key="4">
    <source>
        <dbReference type="Proteomes" id="UP001642540"/>
    </source>
</evidence>
<gene>
    <name evidence="3" type="ORF">ODALV1_LOCUS2406</name>
</gene>
<feature type="region of interest" description="Disordered" evidence="1">
    <location>
        <begin position="249"/>
        <end position="332"/>
    </location>
</feature>
<evidence type="ECO:0000256" key="1">
    <source>
        <dbReference type="SAM" id="MobiDB-lite"/>
    </source>
</evidence>
<keyword evidence="2" id="KW-0732">Signal</keyword>
<organism evidence="3 4">
    <name type="scientific">Orchesella dallaii</name>
    <dbReference type="NCBI Taxonomy" id="48710"/>
    <lineage>
        <taxon>Eukaryota</taxon>
        <taxon>Metazoa</taxon>
        <taxon>Ecdysozoa</taxon>
        <taxon>Arthropoda</taxon>
        <taxon>Hexapoda</taxon>
        <taxon>Collembola</taxon>
        <taxon>Entomobryomorpha</taxon>
        <taxon>Entomobryoidea</taxon>
        <taxon>Orchesellidae</taxon>
        <taxon>Orchesellinae</taxon>
        <taxon>Orchesella</taxon>
    </lineage>
</organism>
<feature type="chain" id="PRO_5045076745" evidence="2">
    <location>
        <begin position="24"/>
        <end position="332"/>
    </location>
</feature>
<feature type="compositionally biased region" description="Basic residues" evidence="1">
    <location>
        <begin position="189"/>
        <end position="199"/>
    </location>
</feature>
<dbReference type="Proteomes" id="UP001642540">
    <property type="component" value="Unassembled WGS sequence"/>
</dbReference>
<feature type="compositionally biased region" description="Low complexity" evidence="1">
    <location>
        <begin position="249"/>
        <end position="298"/>
    </location>
</feature>
<comment type="caution">
    <text evidence="3">The sequence shown here is derived from an EMBL/GenBank/DDBJ whole genome shotgun (WGS) entry which is preliminary data.</text>
</comment>
<evidence type="ECO:0000256" key="2">
    <source>
        <dbReference type="SAM" id="SignalP"/>
    </source>
</evidence>
<feature type="signal peptide" evidence="2">
    <location>
        <begin position="1"/>
        <end position="23"/>
    </location>
</feature>
<name>A0ABP1PTV0_9HEXA</name>
<accession>A0ABP1PTV0</accession>
<reference evidence="3 4" key="1">
    <citation type="submission" date="2024-08" db="EMBL/GenBank/DDBJ databases">
        <authorList>
            <person name="Cucini C."/>
            <person name="Frati F."/>
        </authorList>
    </citation>
    <scope>NUCLEOTIDE SEQUENCE [LARGE SCALE GENOMIC DNA]</scope>
</reference>
<feature type="region of interest" description="Disordered" evidence="1">
    <location>
        <begin position="185"/>
        <end position="215"/>
    </location>
</feature>
<sequence length="332" mass="35567">MGAWKRVLILSVLIIWIVSGSWANPVQKNAGRSVKVLEDPTVPHDAVSSEKTDLQDSSERSLSLEQNMMLYRSVFTLSLKLLSVYLLVRLLTYALTSTGILTIGNNAPPAQLYYPVDVNQNPALGWVQQQPVAGGAVAADPSGGVIVTSGLVPGVVGGYDVAATNAKPSFLPPKGPRFRFGLRPFSGRHPPHPRVRHPPMMHSNFPGVGPVPHSSTNMGETTHLVETHSHLFVTPDGTQMRVPVTGQKPVVSVTSSTSSDSKVAASSSSSQQEPKSTVAPTTISPAPVESSSSAPQPAAERRSSIISSVFREKQQQQPYNDWTHFNPGSRSL</sequence>
<protein>
    <submittedName>
        <fullName evidence="3">Uncharacterized protein</fullName>
    </submittedName>
</protein>
<evidence type="ECO:0000313" key="3">
    <source>
        <dbReference type="EMBL" id="CAL8072937.1"/>
    </source>
</evidence>
<keyword evidence="4" id="KW-1185">Reference proteome</keyword>
<proteinExistence type="predicted"/>